<comment type="caution">
    <text evidence="6">The sequence shown here is derived from an EMBL/GenBank/DDBJ whole genome shotgun (WGS) entry which is preliminary data.</text>
</comment>
<dbReference type="EMBL" id="AYER01000003">
    <property type="protein sequence ID" value="ESK39989.1"/>
    <property type="molecule type" value="Genomic_DNA"/>
</dbReference>
<dbReference type="PATRIC" id="fig|1392540.3.peg.419"/>
<dbReference type="HOGENOM" id="CLU_082099_2_0_6"/>
<feature type="transmembrane region" description="Helical" evidence="5">
    <location>
        <begin position="143"/>
        <end position="166"/>
    </location>
</feature>
<keyword evidence="3 5" id="KW-1133">Transmembrane helix</keyword>
<dbReference type="Proteomes" id="UP000023785">
    <property type="component" value="Unassembled WGS sequence"/>
</dbReference>
<dbReference type="STRING" id="1392540.P256_00428"/>
<keyword evidence="4 5" id="KW-0472">Membrane</keyword>
<comment type="subcellular location">
    <subcellularLocation>
        <location evidence="1">Membrane</location>
        <topology evidence="1">Multi-pass membrane protein</topology>
    </subcellularLocation>
</comment>
<dbReference type="RefSeq" id="WP_023272031.1">
    <property type="nucleotide sequence ID" value="NZ_KI530712.1"/>
</dbReference>
<keyword evidence="2 5" id="KW-0812">Transmembrane</keyword>
<evidence type="ECO:0000256" key="2">
    <source>
        <dbReference type="ARBA" id="ARBA00022692"/>
    </source>
</evidence>
<dbReference type="AlphaFoldDB" id="V2UXD9"/>
<feature type="transmembrane region" description="Helical" evidence="5">
    <location>
        <begin position="29"/>
        <end position="50"/>
    </location>
</feature>
<feature type="transmembrane region" description="Helical" evidence="5">
    <location>
        <begin position="62"/>
        <end position="80"/>
    </location>
</feature>
<dbReference type="Pfam" id="PF04172">
    <property type="entry name" value="LrgB"/>
    <property type="match status" value="1"/>
</dbReference>
<gene>
    <name evidence="6" type="ORF">P256_00428</name>
</gene>
<evidence type="ECO:0000256" key="3">
    <source>
        <dbReference type="ARBA" id="ARBA00022989"/>
    </source>
</evidence>
<evidence type="ECO:0000256" key="5">
    <source>
        <dbReference type="SAM" id="Phobius"/>
    </source>
</evidence>
<organism evidence="6 7">
    <name type="scientific">Acinetobacter nectaris CIP 110549</name>
    <dbReference type="NCBI Taxonomy" id="1392540"/>
    <lineage>
        <taxon>Bacteria</taxon>
        <taxon>Pseudomonadati</taxon>
        <taxon>Pseudomonadota</taxon>
        <taxon>Gammaproteobacteria</taxon>
        <taxon>Moraxellales</taxon>
        <taxon>Moraxellaceae</taxon>
        <taxon>Acinetobacter</taxon>
    </lineage>
</organism>
<protein>
    <recommendedName>
        <fullName evidence="8">TIGR00659 family protein</fullName>
    </recommendedName>
</protein>
<name>V2UXD9_9GAMM</name>
<feature type="transmembrane region" description="Helical" evidence="5">
    <location>
        <begin position="86"/>
        <end position="107"/>
    </location>
</feature>
<dbReference type="PANTHER" id="PTHR30249">
    <property type="entry name" value="PUTATIVE SEROTONIN TRANSPORTER"/>
    <property type="match status" value="1"/>
</dbReference>
<dbReference type="eggNOG" id="COG1346">
    <property type="taxonomic scope" value="Bacteria"/>
</dbReference>
<dbReference type="PANTHER" id="PTHR30249:SF16">
    <property type="entry name" value="INNER MEMBRANE PROTEIN"/>
    <property type="match status" value="1"/>
</dbReference>
<evidence type="ECO:0000313" key="6">
    <source>
        <dbReference type="EMBL" id="ESK39989.1"/>
    </source>
</evidence>
<evidence type="ECO:0008006" key="8">
    <source>
        <dbReference type="Google" id="ProtNLM"/>
    </source>
</evidence>
<dbReference type="OrthoDB" id="9811701at2"/>
<reference evidence="6 7" key="1">
    <citation type="submission" date="2013-10" db="EMBL/GenBank/DDBJ databases">
        <title>The Genome Sequence of Acinetobacter nectaris CIP 110549.</title>
        <authorList>
            <consortium name="The Broad Institute Genomics Platform"/>
            <consortium name="The Broad Institute Genome Sequencing Center for Infectious Disease"/>
            <person name="Cerqueira G."/>
            <person name="Feldgarden M."/>
            <person name="Courvalin P."/>
            <person name="Grillot-Courvalin C."/>
            <person name="Clermont D."/>
            <person name="Rocha E."/>
            <person name="Yoon E.-J."/>
            <person name="Nemec A."/>
            <person name="Young S.K."/>
            <person name="Zeng Q."/>
            <person name="Gargeya S."/>
            <person name="Fitzgerald M."/>
            <person name="Abouelleil A."/>
            <person name="Alvarado L."/>
            <person name="Berlin A.M."/>
            <person name="Chapman S.B."/>
            <person name="Gainer-Dewar J."/>
            <person name="Goldberg J."/>
            <person name="Gnerre S."/>
            <person name="Griggs A."/>
            <person name="Gujja S."/>
            <person name="Hansen M."/>
            <person name="Howarth C."/>
            <person name="Imamovic A."/>
            <person name="Ireland A."/>
            <person name="Larimer J."/>
            <person name="McCowan C."/>
            <person name="Murphy C."/>
            <person name="Pearson M."/>
            <person name="Poon T.W."/>
            <person name="Priest M."/>
            <person name="Roberts A."/>
            <person name="Saif S."/>
            <person name="Shea T."/>
            <person name="Sykes S."/>
            <person name="Wortman J."/>
            <person name="Nusbaum C."/>
            <person name="Birren B."/>
        </authorList>
    </citation>
    <scope>NUCLEOTIDE SEQUENCE [LARGE SCALE GENOMIC DNA]</scope>
    <source>
        <strain evidence="6 7">CIP 110549</strain>
    </source>
</reference>
<dbReference type="InterPro" id="IPR007300">
    <property type="entry name" value="CidB/LrgB"/>
</dbReference>
<evidence type="ECO:0000313" key="7">
    <source>
        <dbReference type="Proteomes" id="UP000023785"/>
    </source>
</evidence>
<sequence>MDIWSILCLVWTVVAYVFAKQIYKKHTKAWLSPALTVPIATIILMVIFGISYQTYSQDTQWIVNLLGPATVAFAVPIYRYRETIKQHIGVLTIAIFVGMSVGVFSAYKMAQLFGFDSEVTHSLMARSISTPFAIVLAENIHGSATLVSLFTALTGLIGMILGDLILAITRIKSNIANGAAFGSGAHGFGTARAQQRNNEEGVIASLTMVISGILMVVIGPTLINLFFN</sequence>
<accession>V2UXD9</accession>
<evidence type="ECO:0000256" key="1">
    <source>
        <dbReference type="ARBA" id="ARBA00004141"/>
    </source>
</evidence>
<dbReference type="GO" id="GO:0016020">
    <property type="term" value="C:membrane"/>
    <property type="evidence" value="ECO:0007669"/>
    <property type="project" value="UniProtKB-SubCell"/>
</dbReference>
<proteinExistence type="predicted"/>
<feature type="transmembrane region" description="Helical" evidence="5">
    <location>
        <begin position="202"/>
        <end position="227"/>
    </location>
</feature>
<evidence type="ECO:0000256" key="4">
    <source>
        <dbReference type="ARBA" id="ARBA00023136"/>
    </source>
</evidence>
<keyword evidence="7" id="KW-1185">Reference proteome</keyword>